<comment type="caution">
    <text evidence="8">The sequence shown here is derived from an EMBL/GenBank/DDBJ whole genome shotgun (WGS) entry which is preliminary data.</text>
</comment>
<accession>A0ABT4ZLR9</accession>
<proteinExistence type="predicted"/>
<name>A0ABT4ZLR9_9CYAN</name>
<evidence type="ECO:0000256" key="5">
    <source>
        <dbReference type="ARBA" id="ARBA00023004"/>
    </source>
</evidence>
<keyword evidence="6" id="KW-0411">Iron-sulfur</keyword>
<organism evidence="8 9">
    <name type="scientific">Sphaerospermopsis kisseleviana CS-549</name>
    <dbReference type="NCBI Taxonomy" id="3021783"/>
    <lineage>
        <taxon>Bacteria</taxon>
        <taxon>Bacillati</taxon>
        <taxon>Cyanobacteriota</taxon>
        <taxon>Cyanophyceae</taxon>
        <taxon>Nostocales</taxon>
        <taxon>Aphanizomenonaceae</taxon>
        <taxon>Sphaerospermopsis</taxon>
        <taxon>Sphaerospermopsis kisseleviana</taxon>
    </lineage>
</organism>
<evidence type="ECO:0000256" key="4">
    <source>
        <dbReference type="ARBA" id="ARBA00022723"/>
    </source>
</evidence>
<evidence type="ECO:0000256" key="2">
    <source>
        <dbReference type="ARBA" id="ARBA00022485"/>
    </source>
</evidence>
<keyword evidence="3" id="KW-0949">S-adenosyl-L-methionine</keyword>
<reference evidence="8 9" key="1">
    <citation type="submission" date="2023-01" db="EMBL/GenBank/DDBJ databases">
        <title>Genomes from the Australian National Cyanobacteria Reference Collection.</title>
        <authorList>
            <person name="Willis A."/>
            <person name="Lee E.M.F."/>
        </authorList>
    </citation>
    <scope>NUCLEOTIDE SEQUENCE [LARGE SCALE GENOMIC DNA]</scope>
    <source>
        <strain evidence="8 9">CS-549</strain>
    </source>
</reference>
<evidence type="ECO:0000256" key="3">
    <source>
        <dbReference type="ARBA" id="ARBA00022691"/>
    </source>
</evidence>
<dbReference type="Proteomes" id="UP001211711">
    <property type="component" value="Unassembled WGS sequence"/>
</dbReference>
<dbReference type="SFLD" id="SFLDG01067">
    <property type="entry name" value="SPASM/twitch_domain_containing"/>
    <property type="match status" value="1"/>
</dbReference>
<dbReference type="PANTHER" id="PTHR43787:SF3">
    <property type="entry name" value="ARYLSULFATASE REGULATORY PROTEIN"/>
    <property type="match status" value="1"/>
</dbReference>
<dbReference type="InterPro" id="IPR058240">
    <property type="entry name" value="rSAM_sf"/>
</dbReference>
<feature type="domain" description="Radical SAM core" evidence="7">
    <location>
        <begin position="1"/>
        <end position="180"/>
    </location>
</feature>
<evidence type="ECO:0000259" key="7">
    <source>
        <dbReference type="PROSITE" id="PS51918"/>
    </source>
</evidence>
<protein>
    <submittedName>
        <fullName evidence="8">Radical SAM protein</fullName>
    </submittedName>
</protein>
<dbReference type="InterPro" id="IPR007197">
    <property type="entry name" value="rSAM"/>
</dbReference>
<evidence type="ECO:0000256" key="1">
    <source>
        <dbReference type="ARBA" id="ARBA00001966"/>
    </source>
</evidence>
<dbReference type="RefSeq" id="WP_096571333.1">
    <property type="nucleotide sequence ID" value="NZ_JAQMTI010000027.1"/>
</dbReference>
<dbReference type="Gene3D" id="3.20.20.70">
    <property type="entry name" value="Aldolase class I"/>
    <property type="match status" value="1"/>
</dbReference>
<keyword evidence="9" id="KW-1185">Reference proteome</keyword>
<dbReference type="SFLD" id="SFLDS00029">
    <property type="entry name" value="Radical_SAM"/>
    <property type="match status" value="1"/>
</dbReference>
<dbReference type="EMBL" id="JAQMTI010000027">
    <property type="protein sequence ID" value="MDB9440186.1"/>
    <property type="molecule type" value="Genomic_DNA"/>
</dbReference>
<comment type="cofactor">
    <cofactor evidence="1">
        <name>[4Fe-4S] cluster</name>
        <dbReference type="ChEBI" id="CHEBI:49883"/>
    </cofactor>
</comment>
<dbReference type="InterPro" id="IPR013785">
    <property type="entry name" value="Aldolase_TIM"/>
</dbReference>
<dbReference type="Pfam" id="PF04055">
    <property type="entry name" value="Radical_SAM"/>
    <property type="match status" value="1"/>
</dbReference>
<evidence type="ECO:0000256" key="6">
    <source>
        <dbReference type="ARBA" id="ARBA00023014"/>
    </source>
</evidence>
<evidence type="ECO:0000313" key="9">
    <source>
        <dbReference type="Proteomes" id="UP001211711"/>
    </source>
</evidence>
<keyword evidence="2" id="KW-0004">4Fe-4S</keyword>
<keyword evidence="4" id="KW-0479">Metal-binding</keyword>
<dbReference type="PROSITE" id="PS51918">
    <property type="entry name" value="RADICAL_SAM"/>
    <property type="match status" value="1"/>
</dbReference>
<sequence>MPKLKVVRIEPASKCNLACSHCPTGTVEMPRDIMSDIIFDKVLENLSKYKDEVEVVVLYHGGEPLLNKSICQMISAIKSIKSFFIKMVSNGMLLSQSKCESLLSTPLDLIEFSLDGLNESENQKIRVNSSSSRVINNITHFLTKKEELRHPVRVAISTTQFLDSERFREIQRFNQKFQHG</sequence>
<dbReference type="CDD" id="cd01335">
    <property type="entry name" value="Radical_SAM"/>
    <property type="match status" value="1"/>
</dbReference>
<dbReference type="SUPFAM" id="SSF102114">
    <property type="entry name" value="Radical SAM enzymes"/>
    <property type="match status" value="1"/>
</dbReference>
<evidence type="ECO:0000313" key="8">
    <source>
        <dbReference type="EMBL" id="MDB9440186.1"/>
    </source>
</evidence>
<dbReference type="PANTHER" id="PTHR43787">
    <property type="entry name" value="FEMO COFACTOR BIOSYNTHESIS PROTEIN NIFB-RELATED"/>
    <property type="match status" value="1"/>
</dbReference>
<gene>
    <name evidence="8" type="ORF">PN497_02155</name>
</gene>
<keyword evidence="5" id="KW-0408">Iron</keyword>